<keyword evidence="3" id="KW-1185">Reference proteome</keyword>
<dbReference type="EMBL" id="RRYP01013295">
    <property type="protein sequence ID" value="TNV76590.1"/>
    <property type="molecule type" value="Genomic_DNA"/>
</dbReference>
<comment type="caution">
    <text evidence="2">The sequence shown here is derived from an EMBL/GenBank/DDBJ whole genome shotgun (WGS) entry which is preliminary data.</text>
</comment>
<keyword evidence="1" id="KW-0812">Transmembrane</keyword>
<dbReference type="Proteomes" id="UP000785679">
    <property type="component" value="Unassembled WGS sequence"/>
</dbReference>
<reference evidence="2" key="1">
    <citation type="submission" date="2019-06" db="EMBL/GenBank/DDBJ databases">
        <authorList>
            <person name="Zheng W."/>
        </authorList>
    </citation>
    <scope>NUCLEOTIDE SEQUENCE</scope>
    <source>
        <strain evidence="2">QDHG01</strain>
    </source>
</reference>
<evidence type="ECO:0000313" key="3">
    <source>
        <dbReference type="Proteomes" id="UP000785679"/>
    </source>
</evidence>
<feature type="transmembrane region" description="Helical" evidence="1">
    <location>
        <begin position="68"/>
        <end position="92"/>
    </location>
</feature>
<feature type="transmembrane region" description="Helical" evidence="1">
    <location>
        <begin position="21"/>
        <end position="40"/>
    </location>
</feature>
<proteinExistence type="predicted"/>
<organism evidence="2 3">
    <name type="scientific">Halteria grandinella</name>
    <dbReference type="NCBI Taxonomy" id="5974"/>
    <lineage>
        <taxon>Eukaryota</taxon>
        <taxon>Sar</taxon>
        <taxon>Alveolata</taxon>
        <taxon>Ciliophora</taxon>
        <taxon>Intramacronucleata</taxon>
        <taxon>Spirotrichea</taxon>
        <taxon>Stichotrichia</taxon>
        <taxon>Sporadotrichida</taxon>
        <taxon>Halteriidae</taxon>
        <taxon>Halteria</taxon>
    </lineage>
</organism>
<dbReference type="AlphaFoldDB" id="A0A8J8NL49"/>
<evidence type="ECO:0000256" key="1">
    <source>
        <dbReference type="SAM" id="Phobius"/>
    </source>
</evidence>
<keyword evidence="1" id="KW-0472">Membrane</keyword>
<keyword evidence="1" id="KW-1133">Transmembrane helix</keyword>
<protein>
    <submittedName>
        <fullName evidence="2">Uncharacterized protein</fullName>
    </submittedName>
</protein>
<sequence>MPLLHSFSINSQYKAHFLQNIWSNMGIVIAYLEHFLRFWISYVNAHLFVIHRKYLFFNRFFQESENSWVIQSVMLFISLILGFLSQVISFAIQYRQNLDGLRRIT</sequence>
<gene>
    <name evidence="2" type="ORF">FGO68_gene125</name>
</gene>
<name>A0A8J8NL49_HALGN</name>
<accession>A0A8J8NL49</accession>
<evidence type="ECO:0000313" key="2">
    <source>
        <dbReference type="EMBL" id="TNV76590.1"/>
    </source>
</evidence>